<name>A0AAX4PJ10_9CHLO</name>
<dbReference type="Proteomes" id="UP001472866">
    <property type="component" value="Chromosome 14"/>
</dbReference>
<protein>
    <submittedName>
        <fullName evidence="2">Uncharacterized protein</fullName>
    </submittedName>
</protein>
<reference evidence="2 3" key="1">
    <citation type="submission" date="2024-03" db="EMBL/GenBank/DDBJ databases">
        <title>Complete genome sequence of the green alga Chloropicon roscoffensis RCC1871.</title>
        <authorList>
            <person name="Lemieux C."/>
            <person name="Pombert J.-F."/>
            <person name="Otis C."/>
            <person name="Turmel M."/>
        </authorList>
    </citation>
    <scope>NUCLEOTIDE SEQUENCE [LARGE SCALE GENOMIC DNA]</scope>
    <source>
        <strain evidence="2 3">RCC1871</strain>
    </source>
</reference>
<dbReference type="AlphaFoldDB" id="A0AAX4PJ10"/>
<dbReference type="EMBL" id="CP151514">
    <property type="protein sequence ID" value="WZN66048.1"/>
    <property type="molecule type" value="Genomic_DNA"/>
</dbReference>
<proteinExistence type="predicted"/>
<gene>
    <name evidence="2" type="ORF">HKI87_14g76110</name>
</gene>
<sequence length="65" mass="7444">MQRNPRQVPLSGHRDRGVRHPHGDGVARGVRRGHPRALSQQKERGRVRGLRGEDHEDPGRRRQGD</sequence>
<evidence type="ECO:0000256" key="1">
    <source>
        <dbReference type="SAM" id="MobiDB-lite"/>
    </source>
</evidence>
<organism evidence="2 3">
    <name type="scientific">Chloropicon roscoffensis</name>
    <dbReference type="NCBI Taxonomy" id="1461544"/>
    <lineage>
        <taxon>Eukaryota</taxon>
        <taxon>Viridiplantae</taxon>
        <taxon>Chlorophyta</taxon>
        <taxon>Chloropicophyceae</taxon>
        <taxon>Chloropicales</taxon>
        <taxon>Chloropicaceae</taxon>
        <taxon>Chloropicon</taxon>
    </lineage>
</organism>
<feature type="compositionally biased region" description="Basic and acidic residues" evidence="1">
    <location>
        <begin position="41"/>
        <end position="65"/>
    </location>
</feature>
<accession>A0AAX4PJ10</accession>
<evidence type="ECO:0000313" key="3">
    <source>
        <dbReference type="Proteomes" id="UP001472866"/>
    </source>
</evidence>
<evidence type="ECO:0000313" key="2">
    <source>
        <dbReference type="EMBL" id="WZN66048.1"/>
    </source>
</evidence>
<feature type="region of interest" description="Disordered" evidence="1">
    <location>
        <begin position="1"/>
        <end position="65"/>
    </location>
</feature>
<keyword evidence="3" id="KW-1185">Reference proteome</keyword>